<evidence type="ECO:0000313" key="3">
    <source>
        <dbReference type="Proteomes" id="UP000067434"/>
    </source>
</evidence>
<feature type="domain" description="NurA" evidence="1">
    <location>
        <begin position="40"/>
        <end position="385"/>
    </location>
</feature>
<name>A0A0F7CLD9_9CREN</name>
<dbReference type="OrthoDB" id="31389at2157"/>
<organism evidence="2 3">
    <name type="scientific">Infirmifilum uzonense</name>
    <dbReference type="NCBI Taxonomy" id="1550241"/>
    <lineage>
        <taxon>Archaea</taxon>
        <taxon>Thermoproteota</taxon>
        <taxon>Thermoprotei</taxon>
        <taxon>Thermofilales</taxon>
        <taxon>Thermofilaceae</taxon>
        <taxon>Infirmifilum</taxon>
    </lineage>
</organism>
<protein>
    <recommendedName>
        <fullName evidence="1">NurA domain-containing protein</fullName>
    </recommendedName>
</protein>
<dbReference type="EMBL" id="CP009961">
    <property type="protein sequence ID" value="AKG39241.1"/>
    <property type="molecule type" value="Genomic_DNA"/>
</dbReference>
<dbReference type="PATRIC" id="fig|1550241.5.peg.1743"/>
<accession>A0A0F7CLD9</accession>
<dbReference type="GeneID" id="25402247"/>
<dbReference type="InterPro" id="IPR018977">
    <property type="entry name" value="NurA_domain"/>
</dbReference>
<proteinExistence type="predicted"/>
<gene>
    <name evidence="2" type="ORF">MA03_08410</name>
</gene>
<evidence type="ECO:0000313" key="2">
    <source>
        <dbReference type="EMBL" id="AKG39241.1"/>
    </source>
</evidence>
<keyword evidence="3" id="KW-1185">Reference proteome</keyword>
<reference evidence="2 3" key="1">
    <citation type="journal article" date="2015" name="Stand. Genomic Sci.">
        <title>Complete genome sequence of and proposal of Thermofilum uzonense sp. nov. a novel hyperthermophilic crenarchaeon and emended description of the genus Thermofilum.</title>
        <authorList>
            <person name="Toshchakov S.V."/>
            <person name="Korzhenkov A.A."/>
            <person name="Samarov N.I."/>
            <person name="Mazunin I.O."/>
            <person name="Mozhey O.I."/>
            <person name="Shmyr I.S."/>
            <person name="Derbikova K.S."/>
            <person name="Taranov E.A."/>
            <person name="Dominova I.N."/>
            <person name="Bonch-Osmolovskaya E.A."/>
            <person name="Patrushev M.V."/>
            <person name="Podosokorskaya O.A."/>
            <person name="Kublanov I.V."/>
        </authorList>
    </citation>
    <scope>NUCLEOTIDE SEQUENCE [LARGE SCALE GENOMIC DNA]</scope>
    <source>
        <strain evidence="2 3">1807-2</strain>
    </source>
</reference>
<evidence type="ECO:0000259" key="1">
    <source>
        <dbReference type="Pfam" id="PF09376"/>
    </source>
</evidence>
<dbReference type="Pfam" id="PF09376">
    <property type="entry name" value="NurA"/>
    <property type="match status" value="1"/>
</dbReference>
<dbReference type="KEGG" id="thf:MA03_08410"/>
<dbReference type="RefSeq" id="WP_052884813.1">
    <property type="nucleotide sequence ID" value="NZ_CP009961.1"/>
</dbReference>
<dbReference type="Proteomes" id="UP000067434">
    <property type="component" value="Chromosome"/>
</dbReference>
<dbReference type="AlphaFoldDB" id="A0A0F7CLD9"/>
<dbReference type="HOGENOM" id="CLU_699467_0_0_2"/>
<sequence>MEKLRHYSFIAEMDRILLEARERVEEPLSIEGKPLEKLWFIDGSHAISERQGAFVSLFSVASLGVISRKYLEGLPGREHLLTHLIIPKVNGESRAALLMSSLEIMEALRASSMEMDAVIFDGSYLALLLSAYGSSSQLFSETLRSISGENVTLRSIVEDTDAGKIIDETVDTWIERIVKERSMHGFYKSAYSIFTSIYDLAEKLHDKLASNKFIENKLGKRFLIDYTLFFAETTLYLRVLGSFLKHVEENDILPLWVAKESTSRFLSEILDLKSWLSDTVLLDSLWSGKEKVFIILESRENPKALRPVNPPSEPVASRETLSLVYRWNKFDIVYLKVSRHGPVLQASYPHDLASRERVESALAALASLSDPKRGYPRPLSLVHHKTLIPGTLVEALAYKMWQSSQGVLRGLLQPLGRETVL</sequence>
<dbReference type="STRING" id="1550241.MA03_08410"/>